<sequence>MRAIITILTICLITATSHISNAGRVSGNNGHNGSRRKSSSSPTPTNIVKDARSRLPHSHEVSIRFAGRHICGGVIIAPRYVLSAAHCFHNRATTSSSPGGGGVRLPAQAYKYMSVVSGFNGDLSSSGNPHGIMNVTTYKDVMYELTDVWISDIALVTLEQEISYSPLEQPIELPQEDARERVNPAARVSVWSSPVDSERSVEVLLLSRSDCQRKLRQKQQQQQKQTKRKRNGAYTAENYDKICGHTRSALDDCLRNAGNPLVQSNRLIGIATGSDNCLNGNLDVYVNVYMNLHFIKVAMSKNANF</sequence>
<feature type="domain" description="Peptidase S1" evidence="12">
    <location>
        <begin position="25"/>
        <end position="300"/>
    </location>
</feature>
<dbReference type="InterPro" id="IPR043504">
    <property type="entry name" value="Peptidase_S1_PA_chymotrypsin"/>
</dbReference>
<evidence type="ECO:0000256" key="6">
    <source>
        <dbReference type="ARBA" id="ARBA00023145"/>
    </source>
</evidence>
<dbReference type="InterPro" id="IPR009003">
    <property type="entry name" value="Peptidase_S1_PA"/>
</dbReference>
<dbReference type="SMART" id="SM00020">
    <property type="entry name" value="Tryp_SPc"/>
    <property type="match status" value="1"/>
</dbReference>
<feature type="chain" id="PRO_5044808147" description="trypsin" evidence="11">
    <location>
        <begin position="23"/>
        <end position="305"/>
    </location>
</feature>
<organism evidence="13 14">
    <name type="scientific">Trichogramma kaykai</name>
    <dbReference type="NCBI Taxonomy" id="54128"/>
    <lineage>
        <taxon>Eukaryota</taxon>
        <taxon>Metazoa</taxon>
        <taxon>Ecdysozoa</taxon>
        <taxon>Arthropoda</taxon>
        <taxon>Hexapoda</taxon>
        <taxon>Insecta</taxon>
        <taxon>Pterygota</taxon>
        <taxon>Neoptera</taxon>
        <taxon>Endopterygota</taxon>
        <taxon>Hymenoptera</taxon>
        <taxon>Apocrita</taxon>
        <taxon>Proctotrupomorpha</taxon>
        <taxon>Chalcidoidea</taxon>
        <taxon>Trichogrammatidae</taxon>
        <taxon>Trichogramma</taxon>
    </lineage>
</organism>
<keyword evidence="4" id="KW-0378">Hydrolase</keyword>
<evidence type="ECO:0000256" key="2">
    <source>
        <dbReference type="ARBA" id="ARBA00022670"/>
    </source>
</evidence>
<protein>
    <recommendedName>
        <fullName evidence="9">trypsin</fullName>
        <ecNumber evidence="9">3.4.21.4</ecNumber>
    </recommendedName>
</protein>
<dbReference type="InterPro" id="IPR050430">
    <property type="entry name" value="Peptidase_S1"/>
</dbReference>
<proteinExistence type="inferred from homology"/>
<comment type="similarity">
    <text evidence="1">Belongs to the peptidase S1 family.</text>
</comment>
<evidence type="ECO:0000256" key="4">
    <source>
        <dbReference type="ARBA" id="ARBA00022801"/>
    </source>
</evidence>
<evidence type="ECO:0000256" key="9">
    <source>
        <dbReference type="ARBA" id="ARBA00038868"/>
    </source>
</evidence>
<dbReference type="EC" id="3.4.21.4" evidence="9"/>
<dbReference type="PROSITE" id="PS00134">
    <property type="entry name" value="TRYPSIN_HIS"/>
    <property type="match status" value="1"/>
</dbReference>
<comment type="catalytic activity">
    <reaction evidence="8">
        <text>Preferential cleavage: Arg-|-Xaa, Lys-|-Xaa.</text>
        <dbReference type="EC" id="3.4.21.4"/>
    </reaction>
</comment>
<keyword evidence="3" id="KW-0222">Digestion</keyword>
<evidence type="ECO:0000256" key="7">
    <source>
        <dbReference type="ARBA" id="ARBA00023157"/>
    </source>
</evidence>
<keyword evidence="2" id="KW-0645">Protease</keyword>
<evidence type="ECO:0000256" key="11">
    <source>
        <dbReference type="SAM" id="SignalP"/>
    </source>
</evidence>
<dbReference type="Pfam" id="PF00089">
    <property type="entry name" value="Trypsin"/>
    <property type="match status" value="1"/>
</dbReference>
<dbReference type="PRINTS" id="PR00722">
    <property type="entry name" value="CHYMOTRYPSIN"/>
</dbReference>
<keyword evidence="5" id="KW-0720">Serine protease</keyword>
<dbReference type="PROSITE" id="PS50240">
    <property type="entry name" value="TRYPSIN_DOM"/>
    <property type="match status" value="1"/>
</dbReference>
<dbReference type="EMBL" id="JBJJXI010000107">
    <property type="protein sequence ID" value="KAL3391883.1"/>
    <property type="molecule type" value="Genomic_DNA"/>
</dbReference>
<dbReference type="PANTHER" id="PTHR24276">
    <property type="entry name" value="POLYSERASE-RELATED"/>
    <property type="match status" value="1"/>
</dbReference>
<dbReference type="PANTHER" id="PTHR24276:SF97">
    <property type="entry name" value="GH13245P2-RELATED"/>
    <property type="match status" value="1"/>
</dbReference>
<name>A0ABD2WFT2_9HYME</name>
<dbReference type="GO" id="GO:0007586">
    <property type="term" value="P:digestion"/>
    <property type="evidence" value="ECO:0007669"/>
    <property type="project" value="UniProtKB-KW"/>
</dbReference>
<dbReference type="InterPro" id="IPR018114">
    <property type="entry name" value="TRYPSIN_HIS"/>
</dbReference>
<dbReference type="GO" id="GO:0006508">
    <property type="term" value="P:proteolysis"/>
    <property type="evidence" value="ECO:0007669"/>
    <property type="project" value="UniProtKB-KW"/>
</dbReference>
<keyword evidence="11" id="KW-0732">Signal</keyword>
<keyword evidence="7" id="KW-1015">Disulfide bond</keyword>
<dbReference type="InterPro" id="IPR001314">
    <property type="entry name" value="Peptidase_S1A"/>
</dbReference>
<evidence type="ECO:0000256" key="8">
    <source>
        <dbReference type="ARBA" id="ARBA00036320"/>
    </source>
</evidence>
<evidence type="ECO:0000256" key="5">
    <source>
        <dbReference type="ARBA" id="ARBA00022825"/>
    </source>
</evidence>
<dbReference type="SUPFAM" id="SSF50494">
    <property type="entry name" value="Trypsin-like serine proteases"/>
    <property type="match status" value="1"/>
</dbReference>
<feature type="compositionally biased region" description="Low complexity" evidence="10">
    <location>
        <begin position="23"/>
        <end position="32"/>
    </location>
</feature>
<evidence type="ECO:0000313" key="13">
    <source>
        <dbReference type="EMBL" id="KAL3391883.1"/>
    </source>
</evidence>
<dbReference type="AlphaFoldDB" id="A0ABD2WFT2"/>
<comment type="caution">
    <text evidence="13">The sequence shown here is derived from an EMBL/GenBank/DDBJ whole genome shotgun (WGS) entry which is preliminary data.</text>
</comment>
<evidence type="ECO:0000313" key="14">
    <source>
        <dbReference type="Proteomes" id="UP001627154"/>
    </source>
</evidence>
<reference evidence="13 14" key="1">
    <citation type="journal article" date="2024" name="bioRxiv">
        <title>A reference genome for Trichogramma kaykai: A tiny desert-dwelling parasitoid wasp with competing sex-ratio distorters.</title>
        <authorList>
            <person name="Culotta J."/>
            <person name="Lindsey A.R."/>
        </authorList>
    </citation>
    <scope>NUCLEOTIDE SEQUENCE [LARGE SCALE GENOMIC DNA]</scope>
    <source>
        <strain evidence="13 14">KSX58</strain>
    </source>
</reference>
<feature type="region of interest" description="Disordered" evidence="10">
    <location>
        <begin position="22"/>
        <end position="55"/>
    </location>
</feature>
<keyword evidence="14" id="KW-1185">Reference proteome</keyword>
<evidence type="ECO:0000256" key="10">
    <source>
        <dbReference type="SAM" id="MobiDB-lite"/>
    </source>
</evidence>
<accession>A0ABD2WFT2</accession>
<dbReference type="Proteomes" id="UP001627154">
    <property type="component" value="Unassembled WGS sequence"/>
</dbReference>
<evidence type="ECO:0000259" key="12">
    <source>
        <dbReference type="PROSITE" id="PS50240"/>
    </source>
</evidence>
<dbReference type="InterPro" id="IPR001254">
    <property type="entry name" value="Trypsin_dom"/>
</dbReference>
<dbReference type="GO" id="GO:0004252">
    <property type="term" value="F:serine-type endopeptidase activity"/>
    <property type="evidence" value="ECO:0007669"/>
    <property type="project" value="UniProtKB-EC"/>
</dbReference>
<keyword evidence="6" id="KW-0865">Zymogen</keyword>
<gene>
    <name evidence="13" type="ORF">TKK_013227</name>
</gene>
<evidence type="ECO:0000256" key="3">
    <source>
        <dbReference type="ARBA" id="ARBA00022757"/>
    </source>
</evidence>
<evidence type="ECO:0000256" key="1">
    <source>
        <dbReference type="ARBA" id="ARBA00007664"/>
    </source>
</evidence>
<feature type="signal peptide" evidence="11">
    <location>
        <begin position="1"/>
        <end position="22"/>
    </location>
</feature>
<dbReference type="Gene3D" id="2.40.10.10">
    <property type="entry name" value="Trypsin-like serine proteases"/>
    <property type="match status" value="1"/>
</dbReference>